<evidence type="ECO:0000313" key="2">
    <source>
        <dbReference type="Proteomes" id="UP000603453"/>
    </source>
</evidence>
<comment type="caution">
    <text evidence="1">The sequence shown here is derived from an EMBL/GenBank/DDBJ whole genome shotgun (WGS) entry which is preliminary data.</text>
</comment>
<gene>
    <name evidence="1" type="ORF">INT47_005575</name>
</gene>
<keyword evidence="2" id="KW-1185">Reference proteome</keyword>
<dbReference type="Proteomes" id="UP000603453">
    <property type="component" value="Unassembled WGS sequence"/>
</dbReference>
<accession>A0A8H7REP8</accession>
<dbReference type="AlphaFoldDB" id="A0A8H7REP8"/>
<sequence>MRCNMLSTSRSLCSRSSLCNAAIRSIISTPRSVVDEDCSPEVQLFLDVRVDLGGGGADVCGGGDGADVYGGGGVASIDAGGTADAGVGVGVGGSVAGVGVGVGGSVAGVEFRGGADVSGGGDGIADPQDQQNLQWGIDRLMLFGSQVDRLP</sequence>
<name>A0A8H7REP8_9FUNG</name>
<evidence type="ECO:0000313" key="1">
    <source>
        <dbReference type="EMBL" id="KAG2209283.1"/>
    </source>
</evidence>
<reference evidence="1" key="1">
    <citation type="submission" date="2020-12" db="EMBL/GenBank/DDBJ databases">
        <title>Metabolic potential, ecology and presence of endohyphal bacteria is reflected in genomic diversity of Mucoromycotina.</title>
        <authorList>
            <person name="Muszewska A."/>
            <person name="Okrasinska A."/>
            <person name="Steczkiewicz K."/>
            <person name="Drgas O."/>
            <person name="Orlowska M."/>
            <person name="Perlinska-Lenart U."/>
            <person name="Aleksandrzak-Piekarczyk T."/>
            <person name="Szatraj K."/>
            <person name="Zielenkiewicz U."/>
            <person name="Pilsyk S."/>
            <person name="Malc E."/>
            <person name="Mieczkowski P."/>
            <person name="Kruszewska J.S."/>
            <person name="Biernat P."/>
            <person name="Pawlowska J."/>
        </authorList>
    </citation>
    <scope>NUCLEOTIDE SEQUENCE</scope>
    <source>
        <strain evidence="1">WA0000017839</strain>
    </source>
</reference>
<protein>
    <submittedName>
        <fullName evidence="1">Uncharacterized protein</fullName>
    </submittedName>
</protein>
<dbReference type="EMBL" id="JAEPRD010000016">
    <property type="protein sequence ID" value="KAG2209283.1"/>
    <property type="molecule type" value="Genomic_DNA"/>
</dbReference>
<proteinExistence type="predicted"/>
<organism evidence="1 2">
    <name type="scientific">Mucor saturninus</name>
    <dbReference type="NCBI Taxonomy" id="64648"/>
    <lineage>
        <taxon>Eukaryota</taxon>
        <taxon>Fungi</taxon>
        <taxon>Fungi incertae sedis</taxon>
        <taxon>Mucoromycota</taxon>
        <taxon>Mucoromycotina</taxon>
        <taxon>Mucoromycetes</taxon>
        <taxon>Mucorales</taxon>
        <taxon>Mucorineae</taxon>
        <taxon>Mucoraceae</taxon>
        <taxon>Mucor</taxon>
    </lineage>
</organism>